<evidence type="ECO:0000256" key="4">
    <source>
        <dbReference type="PROSITE-ProRule" id="PRU00134"/>
    </source>
</evidence>
<dbReference type="AlphaFoldDB" id="A0A6A6V2K4"/>
<protein>
    <recommendedName>
        <fullName evidence="6">MYND-type domain-containing protein</fullName>
    </recommendedName>
</protein>
<evidence type="ECO:0000256" key="3">
    <source>
        <dbReference type="ARBA" id="ARBA00022833"/>
    </source>
</evidence>
<keyword evidence="8" id="KW-1185">Reference proteome</keyword>
<evidence type="ECO:0000256" key="5">
    <source>
        <dbReference type="SAM" id="MobiDB-lite"/>
    </source>
</evidence>
<evidence type="ECO:0000313" key="7">
    <source>
        <dbReference type="EMBL" id="KAF2743521.1"/>
    </source>
</evidence>
<keyword evidence="1" id="KW-0479">Metal-binding</keyword>
<gene>
    <name evidence="7" type="ORF">M011DRAFT_471277</name>
</gene>
<name>A0A6A6V2K4_9PLEO</name>
<dbReference type="PROSITE" id="PS01360">
    <property type="entry name" value="ZF_MYND_1"/>
    <property type="match status" value="1"/>
</dbReference>
<dbReference type="PROSITE" id="PS50865">
    <property type="entry name" value="ZF_MYND_2"/>
    <property type="match status" value="1"/>
</dbReference>
<evidence type="ECO:0000256" key="1">
    <source>
        <dbReference type="ARBA" id="ARBA00022723"/>
    </source>
</evidence>
<evidence type="ECO:0000256" key="2">
    <source>
        <dbReference type="ARBA" id="ARBA00022771"/>
    </source>
</evidence>
<proteinExistence type="predicted"/>
<dbReference type="InterPro" id="IPR002893">
    <property type="entry name" value="Znf_MYND"/>
</dbReference>
<dbReference type="EMBL" id="MU006596">
    <property type="protein sequence ID" value="KAF2743521.1"/>
    <property type="molecule type" value="Genomic_DNA"/>
</dbReference>
<evidence type="ECO:0000313" key="8">
    <source>
        <dbReference type="Proteomes" id="UP000799440"/>
    </source>
</evidence>
<accession>A0A6A6V2K4</accession>
<organism evidence="7 8">
    <name type="scientific">Sporormia fimetaria CBS 119925</name>
    <dbReference type="NCBI Taxonomy" id="1340428"/>
    <lineage>
        <taxon>Eukaryota</taxon>
        <taxon>Fungi</taxon>
        <taxon>Dikarya</taxon>
        <taxon>Ascomycota</taxon>
        <taxon>Pezizomycotina</taxon>
        <taxon>Dothideomycetes</taxon>
        <taxon>Pleosporomycetidae</taxon>
        <taxon>Pleosporales</taxon>
        <taxon>Sporormiaceae</taxon>
        <taxon>Sporormia</taxon>
    </lineage>
</organism>
<feature type="region of interest" description="Disordered" evidence="5">
    <location>
        <begin position="92"/>
        <end position="117"/>
    </location>
</feature>
<dbReference type="OrthoDB" id="341421at2759"/>
<feature type="region of interest" description="Disordered" evidence="5">
    <location>
        <begin position="1"/>
        <end position="31"/>
    </location>
</feature>
<dbReference type="Pfam" id="PF01753">
    <property type="entry name" value="zf-MYND"/>
    <property type="match status" value="1"/>
</dbReference>
<dbReference type="Proteomes" id="UP000799440">
    <property type="component" value="Unassembled WGS sequence"/>
</dbReference>
<reference evidence="7" key="1">
    <citation type="journal article" date="2020" name="Stud. Mycol.">
        <title>101 Dothideomycetes genomes: a test case for predicting lifestyles and emergence of pathogens.</title>
        <authorList>
            <person name="Haridas S."/>
            <person name="Albert R."/>
            <person name="Binder M."/>
            <person name="Bloem J."/>
            <person name="Labutti K."/>
            <person name="Salamov A."/>
            <person name="Andreopoulos B."/>
            <person name="Baker S."/>
            <person name="Barry K."/>
            <person name="Bills G."/>
            <person name="Bluhm B."/>
            <person name="Cannon C."/>
            <person name="Castanera R."/>
            <person name="Culley D."/>
            <person name="Daum C."/>
            <person name="Ezra D."/>
            <person name="Gonzalez J."/>
            <person name="Henrissat B."/>
            <person name="Kuo A."/>
            <person name="Liang C."/>
            <person name="Lipzen A."/>
            <person name="Lutzoni F."/>
            <person name="Magnuson J."/>
            <person name="Mondo S."/>
            <person name="Nolan M."/>
            <person name="Ohm R."/>
            <person name="Pangilinan J."/>
            <person name="Park H.-J."/>
            <person name="Ramirez L."/>
            <person name="Alfaro M."/>
            <person name="Sun H."/>
            <person name="Tritt A."/>
            <person name="Yoshinaga Y."/>
            <person name="Zwiers L.-H."/>
            <person name="Turgeon B."/>
            <person name="Goodwin S."/>
            <person name="Spatafora J."/>
            <person name="Crous P."/>
            <person name="Grigoriev I."/>
        </authorList>
    </citation>
    <scope>NUCLEOTIDE SEQUENCE</scope>
    <source>
        <strain evidence="7">CBS 119925</strain>
    </source>
</reference>
<dbReference type="GO" id="GO:0008270">
    <property type="term" value="F:zinc ion binding"/>
    <property type="evidence" value="ECO:0007669"/>
    <property type="project" value="UniProtKB-KW"/>
</dbReference>
<keyword evidence="3" id="KW-0862">Zinc</keyword>
<dbReference type="SUPFAM" id="SSF144232">
    <property type="entry name" value="HIT/MYND zinc finger-like"/>
    <property type="match status" value="1"/>
</dbReference>
<sequence length="117" mass="12613">MAESSTTANQNLNPDTPQAAQPVSASGSSSSAQPQAEVCAQCNKAPGEGQALKPCKKCHSMFYCSKECEKAHAKTHKKECAKLANEYAKTHVPKMASRAPPKIGERNAGYQKWQFDT</sequence>
<feature type="domain" description="MYND-type" evidence="6">
    <location>
        <begin position="39"/>
        <end position="80"/>
    </location>
</feature>
<feature type="compositionally biased region" description="Polar residues" evidence="5">
    <location>
        <begin position="1"/>
        <end position="16"/>
    </location>
</feature>
<keyword evidence="2 4" id="KW-0863">Zinc-finger</keyword>
<dbReference type="Gene3D" id="6.10.140.2220">
    <property type="match status" value="1"/>
</dbReference>
<feature type="compositionally biased region" description="Low complexity" evidence="5">
    <location>
        <begin position="17"/>
        <end position="31"/>
    </location>
</feature>
<evidence type="ECO:0000259" key="6">
    <source>
        <dbReference type="PROSITE" id="PS50865"/>
    </source>
</evidence>